<gene>
    <name evidence="2" type="ORF">L596_016877</name>
</gene>
<keyword evidence="1" id="KW-0732">Signal</keyword>
<protein>
    <submittedName>
        <fullName evidence="2">Uncharacterized protein</fullName>
    </submittedName>
</protein>
<comment type="caution">
    <text evidence="2">The sequence shown here is derived from an EMBL/GenBank/DDBJ whole genome shotgun (WGS) entry which is preliminary data.</text>
</comment>
<reference evidence="2 3" key="1">
    <citation type="journal article" date="2015" name="Genome Biol.">
        <title>Comparative genomics of Steinernema reveals deeply conserved gene regulatory networks.</title>
        <authorList>
            <person name="Dillman A.R."/>
            <person name="Macchietto M."/>
            <person name="Porter C.F."/>
            <person name="Rogers A."/>
            <person name="Williams B."/>
            <person name="Antoshechkin I."/>
            <person name="Lee M.M."/>
            <person name="Goodwin Z."/>
            <person name="Lu X."/>
            <person name="Lewis E.E."/>
            <person name="Goodrich-Blair H."/>
            <person name="Stock S.P."/>
            <person name="Adams B.J."/>
            <person name="Sternberg P.W."/>
            <person name="Mortazavi A."/>
        </authorList>
    </citation>
    <scope>NUCLEOTIDE SEQUENCE [LARGE SCALE GENOMIC DNA]</scope>
    <source>
        <strain evidence="2 3">ALL</strain>
    </source>
</reference>
<reference evidence="2 3" key="2">
    <citation type="journal article" date="2019" name="G3 (Bethesda)">
        <title>Hybrid Assembly of the Genome of the Entomopathogenic Nematode Steinernema carpocapsae Identifies the X-Chromosome.</title>
        <authorList>
            <person name="Serra L."/>
            <person name="Macchietto M."/>
            <person name="Macias-Munoz A."/>
            <person name="McGill C.J."/>
            <person name="Rodriguez I.M."/>
            <person name="Rodriguez B."/>
            <person name="Murad R."/>
            <person name="Mortazavi A."/>
        </authorList>
    </citation>
    <scope>NUCLEOTIDE SEQUENCE [LARGE SCALE GENOMIC DNA]</scope>
    <source>
        <strain evidence="2 3">ALL</strain>
    </source>
</reference>
<feature type="signal peptide" evidence="1">
    <location>
        <begin position="1"/>
        <end position="22"/>
    </location>
</feature>
<evidence type="ECO:0000313" key="2">
    <source>
        <dbReference type="EMBL" id="TKR83255.1"/>
    </source>
</evidence>
<dbReference type="AlphaFoldDB" id="A0A4V6A3I9"/>
<dbReference type="EMBL" id="AZBU02000004">
    <property type="protein sequence ID" value="TKR83255.1"/>
    <property type="molecule type" value="Genomic_DNA"/>
</dbReference>
<proteinExistence type="predicted"/>
<feature type="chain" id="PRO_5020494688" evidence="1">
    <location>
        <begin position="23"/>
        <end position="90"/>
    </location>
</feature>
<evidence type="ECO:0000313" key="3">
    <source>
        <dbReference type="Proteomes" id="UP000298663"/>
    </source>
</evidence>
<accession>A0A4V6A3I9</accession>
<sequence>MVFGQTNRSLITLFLSAQVTQGHEIKPQNKSLWFLHGRNDLRKSPSNRYPGCLISIDVDDYDSFVDKFVDKFTRSEKLCLYRNQRSAVPS</sequence>
<keyword evidence="3" id="KW-1185">Reference proteome</keyword>
<organism evidence="2 3">
    <name type="scientific">Steinernema carpocapsae</name>
    <name type="common">Entomopathogenic nematode</name>
    <dbReference type="NCBI Taxonomy" id="34508"/>
    <lineage>
        <taxon>Eukaryota</taxon>
        <taxon>Metazoa</taxon>
        <taxon>Ecdysozoa</taxon>
        <taxon>Nematoda</taxon>
        <taxon>Chromadorea</taxon>
        <taxon>Rhabditida</taxon>
        <taxon>Tylenchina</taxon>
        <taxon>Panagrolaimomorpha</taxon>
        <taxon>Strongyloidoidea</taxon>
        <taxon>Steinernematidae</taxon>
        <taxon>Steinernema</taxon>
    </lineage>
</organism>
<name>A0A4V6A3I9_STECR</name>
<evidence type="ECO:0000256" key="1">
    <source>
        <dbReference type="SAM" id="SignalP"/>
    </source>
</evidence>
<dbReference type="Proteomes" id="UP000298663">
    <property type="component" value="Unassembled WGS sequence"/>
</dbReference>